<dbReference type="EMBL" id="CP117884">
    <property type="protein sequence ID" value="WDF82054.1"/>
    <property type="molecule type" value="Genomic_DNA"/>
</dbReference>
<dbReference type="RefSeq" id="WP_274259254.1">
    <property type="nucleotide sequence ID" value="NZ_CP117884.1"/>
</dbReference>
<dbReference type="Pfam" id="PF05272">
    <property type="entry name" value="VapE-like_dom"/>
    <property type="match status" value="1"/>
</dbReference>
<feature type="domain" description="Virulence-associated protein E-like" evidence="1">
    <location>
        <begin position="154"/>
        <end position="368"/>
    </location>
</feature>
<dbReference type="InterPro" id="IPR007936">
    <property type="entry name" value="VapE-like_dom"/>
</dbReference>
<name>A0ABY7WQJ7_9LACO</name>
<organism evidence="2 3">
    <name type="scientific">Lacticaseibacillus pabuli</name>
    <dbReference type="NCBI Taxonomy" id="3025672"/>
    <lineage>
        <taxon>Bacteria</taxon>
        <taxon>Bacillati</taxon>
        <taxon>Bacillota</taxon>
        <taxon>Bacilli</taxon>
        <taxon>Lactobacillales</taxon>
        <taxon>Lactobacillaceae</taxon>
        <taxon>Lacticaseibacillus</taxon>
    </lineage>
</organism>
<dbReference type="PANTHER" id="PTHR34985:SF1">
    <property type="entry name" value="SLR0554 PROTEIN"/>
    <property type="match status" value="1"/>
</dbReference>
<sequence length="481" mass="54003">MHYVESEVSKTEKLDPDEIIDFADYKEQIEAEAWVASLQQNDDGNVKSSSAANAATILANDADFSKHLKFNEFSNVIEVDGDISTDNFSHKQAPGTADSSLMSDLKIMTDDKYQATFSTELITGGAMAAAKLHAYNPLTDYLTAAEEAWKKDGSTERLANIFIDTLGAPKDDATRVMTKLFFSGLVCRAHKPGTKFDYMTVLYSQKQGIGKTWLLNKIGGQWYTDSLLDMKSKDSAQIVAQKWLVNDDELAVTTDHRTNSFAVVKSFITRQNDEFRAPYTPTVVNFPRRFILAGTTNEQNILKDVTGSRRMNIIRCGEGTITKPVAKLTANDILLYLGEAENWYQNGKTQLVATPEEQALIDKAKTDFESTDSTEEDIQLILNALYPSQWWQQTRDIQRTYVAKILDGTSDDTPGIDKLDRVSVRWLLDIGFNLDHTRSGTAQYRTMEAKVRVIMDNMTGWRKTNGPIKIGLKKARGYQRV</sequence>
<dbReference type="Proteomes" id="UP001220377">
    <property type="component" value="Chromosome"/>
</dbReference>
<evidence type="ECO:0000259" key="1">
    <source>
        <dbReference type="Pfam" id="PF05272"/>
    </source>
</evidence>
<reference evidence="2 3" key="1">
    <citation type="submission" date="2023-02" db="EMBL/GenBank/DDBJ databases">
        <title>Genome sequence of Lacticaseibacillus sp. KACC 23028.</title>
        <authorList>
            <person name="Kim S."/>
            <person name="Heo J."/>
            <person name="Kwon S.-W."/>
        </authorList>
    </citation>
    <scope>NUCLEOTIDE SEQUENCE [LARGE SCALE GENOMIC DNA]</scope>
    <source>
        <strain evidence="2 3">KACC 23028</strain>
    </source>
</reference>
<protein>
    <submittedName>
        <fullName evidence="2">VapE family protein</fullName>
    </submittedName>
</protein>
<keyword evidence="3" id="KW-1185">Reference proteome</keyword>
<dbReference type="PANTHER" id="PTHR34985">
    <property type="entry name" value="SLR0554 PROTEIN"/>
    <property type="match status" value="1"/>
</dbReference>
<proteinExistence type="predicted"/>
<evidence type="ECO:0000313" key="2">
    <source>
        <dbReference type="EMBL" id="WDF82054.1"/>
    </source>
</evidence>
<accession>A0ABY7WQJ7</accession>
<gene>
    <name evidence="2" type="ORF">PQ472_08990</name>
</gene>
<evidence type="ECO:0000313" key="3">
    <source>
        <dbReference type="Proteomes" id="UP001220377"/>
    </source>
</evidence>